<dbReference type="PIRSF" id="PIRSF019422">
    <property type="entry name" value="MltA"/>
    <property type="match status" value="1"/>
</dbReference>
<feature type="domain" description="Lytic transglycosylase MltA" evidence="7">
    <location>
        <begin position="126"/>
        <end position="280"/>
    </location>
</feature>
<dbReference type="GO" id="GO:0009253">
    <property type="term" value="P:peptidoglycan catabolic process"/>
    <property type="evidence" value="ECO:0007669"/>
    <property type="project" value="TreeGrafter"/>
</dbReference>
<dbReference type="RefSeq" id="WP_246478831.1">
    <property type="nucleotide sequence ID" value="NZ_CP058214.1"/>
</dbReference>
<dbReference type="GO" id="GO:0019867">
    <property type="term" value="C:outer membrane"/>
    <property type="evidence" value="ECO:0007669"/>
    <property type="project" value="InterPro"/>
</dbReference>
<dbReference type="GO" id="GO:0071555">
    <property type="term" value="P:cell wall organization"/>
    <property type="evidence" value="ECO:0007669"/>
    <property type="project" value="UniProtKB-KW"/>
</dbReference>
<dbReference type="GO" id="GO:0004553">
    <property type="term" value="F:hydrolase activity, hydrolyzing O-glycosyl compounds"/>
    <property type="evidence" value="ECO:0007669"/>
    <property type="project" value="InterPro"/>
</dbReference>
<dbReference type="EMBL" id="CP058214">
    <property type="protein sequence ID" value="QPC43362.1"/>
    <property type="molecule type" value="Genomic_DNA"/>
</dbReference>
<keyword evidence="4" id="KW-0961">Cell wall biogenesis/degradation</keyword>
<dbReference type="GO" id="GO:0008933">
    <property type="term" value="F:peptidoglycan lytic transglycosylase activity"/>
    <property type="evidence" value="ECO:0007669"/>
    <property type="project" value="TreeGrafter"/>
</dbReference>
<feature type="chain" id="PRO_5032655743" description="peptidoglycan lytic exotransglycosylase" evidence="6">
    <location>
        <begin position="20"/>
        <end position="391"/>
    </location>
</feature>
<dbReference type="Pfam" id="PF06725">
    <property type="entry name" value="3D"/>
    <property type="match status" value="1"/>
</dbReference>
<dbReference type="Gene3D" id="2.40.240.50">
    <property type="entry name" value="Barwin-like endoglucanases"/>
    <property type="match status" value="1"/>
</dbReference>
<dbReference type="Proteomes" id="UP000593594">
    <property type="component" value="Chromosome"/>
</dbReference>
<evidence type="ECO:0000256" key="5">
    <source>
        <dbReference type="ARBA" id="ARBA00030918"/>
    </source>
</evidence>
<dbReference type="KEGG" id="kmn:HW532_12065"/>
<dbReference type="AlphaFoldDB" id="A0A7S8HC57"/>
<dbReference type="Gene3D" id="2.40.40.10">
    <property type="entry name" value="RlpA-like domain"/>
    <property type="match status" value="1"/>
</dbReference>
<dbReference type="InterPro" id="IPR005300">
    <property type="entry name" value="MltA_B"/>
</dbReference>
<dbReference type="Pfam" id="PF03562">
    <property type="entry name" value="MltA"/>
    <property type="match status" value="1"/>
</dbReference>
<dbReference type="SMART" id="SM00925">
    <property type="entry name" value="MltA"/>
    <property type="match status" value="1"/>
</dbReference>
<evidence type="ECO:0000259" key="7">
    <source>
        <dbReference type="SMART" id="SM00925"/>
    </source>
</evidence>
<keyword evidence="9" id="KW-1185">Reference proteome</keyword>
<protein>
    <recommendedName>
        <fullName evidence="2">peptidoglycan lytic exotransglycosylase</fullName>
        <ecNumber evidence="2">4.2.2.n1</ecNumber>
    </recommendedName>
    <alternativeName>
        <fullName evidence="5">Murein hydrolase A</fullName>
    </alternativeName>
</protein>
<accession>A0A7S8HC57</accession>
<organism evidence="8 9">
    <name type="scientific">Kaustia mangrovi</name>
    <dbReference type="NCBI Taxonomy" id="2593653"/>
    <lineage>
        <taxon>Bacteria</taxon>
        <taxon>Pseudomonadati</taxon>
        <taxon>Pseudomonadota</taxon>
        <taxon>Alphaproteobacteria</taxon>
        <taxon>Hyphomicrobiales</taxon>
        <taxon>Parvibaculaceae</taxon>
        <taxon>Kaustia</taxon>
    </lineage>
</organism>
<dbReference type="CDD" id="cd14668">
    <property type="entry name" value="mlta_B"/>
    <property type="match status" value="1"/>
</dbReference>
<evidence type="ECO:0000256" key="6">
    <source>
        <dbReference type="SAM" id="SignalP"/>
    </source>
</evidence>
<evidence type="ECO:0000256" key="3">
    <source>
        <dbReference type="ARBA" id="ARBA00023239"/>
    </source>
</evidence>
<proteinExistence type="predicted"/>
<sequence>MAISACAALVLGLALSAPAKPAAARALQPVSFESLAGWHEDALADAFAAFHRSCREILDSGRGFAGRPRMGGAKADWLATCKQALALPEAVSDRKARTFFEANFTPLAVTGKDGREGLFTGYFEPEMAGSRTPGGPYSVPLYARPADLKTFGKATAKRLGVPYGRIVDGKPVAYHTRAEIERGALRGRGLELVWLTSPEDAFFLHIQGSGRIRLPDGSVMRVGFAAKNGRPYTPIGRFLVQSGEIPRDEISMQSIRAWLDAHPDRAQDLMWKNQSFIFFREVKGVRPDLGPVGAENVPLTPGRSLAVDHGLYAYGTPVWLETGVPAGRDGALVPMRRLMVAQDTGTAIKGAVRGDVFWGSGERAGEIAGLMQSRGRMTVLLPKALAARLAR</sequence>
<evidence type="ECO:0000256" key="2">
    <source>
        <dbReference type="ARBA" id="ARBA00012587"/>
    </source>
</evidence>
<dbReference type="CDD" id="cd14485">
    <property type="entry name" value="mltA_like_LT_A"/>
    <property type="match status" value="1"/>
</dbReference>
<dbReference type="InterPro" id="IPR036908">
    <property type="entry name" value="RlpA-like_sf"/>
</dbReference>
<dbReference type="InterPro" id="IPR010611">
    <property type="entry name" value="3D_dom"/>
</dbReference>
<dbReference type="InterPro" id="IPR026044">
    <property type="entry name" value="MltA"/>
</dbReference>
<keyword evidence="6" id="KW-0732">Signal</keyword>
<evidence type="ECO:0000313" key="8">
    <source>
        <dbReference type="EMBL" id="QPC43362.1"/>
    </source>
</evidence>
<dbReference type="GO" id="GO:0009254">
    <property type="term" value="P:peptidoglycan turnover"/>
    <property type="evidence" value="ECO:0007669"/>
    <property type="project" value="InterPro"/>
</dbReference>
<name>A0A7S8HC57_9HYPH</name>
<dbReference type="EC" id="4.2.2.n1" evidence="2"/>
<evidence type="ECO:0000313" key="9">
    <source>
        <dbReference type="Proteomes" id="UP000593594"/>
    </source>
</evidence>
<reference evidence="8 9" key="1">
    <citation type="submission" date="2020-06" db="EMBL/GenBank/DDBJ databases">
        <title>Genome sequence of 2 isolates from Red Sea Mangroves.</title>
        <authorList>
            <person name="Sefrji F."/>
            <person name="Michoud G."/>
            <person name="Merlino G."/>
            <person name="Daffonchio D."/>
        </authorList>
    </citation>
    <scope>NUCLEOTIDE SEQUENCE [LARGE SCALE GENOMIC DNA]</scope>
    <source>
        <strain evidence="8 9">R1DC25</strain>
    </source>
</reference>
<dbReference type="PANTHER" id="PTHR30124">
    <property type="entry name" value="MEMBRANE-BOUND LYTIC MUREIN TRANSGLYCOSYLASE A"/>
    <property type="match status" value="1"/>
</dbReference>
<dbReference type="SUPFAM" id="SSF50685">
    <property type="entry name" value="Barwin-like endoglucanases"/>
    <property type="match status" value="1"/>
</dbReference>
<feature type="signal peptide" evidence="6">
    <location>
        <begin position="1"/>
        <end position="19"/>
    </location>
</feature>
<comment type="catalytic activity">
    <reaction evidence="1">
        <text>Exolytic cleavage of the (1-&gt;4)-beta-glycosidic linkage between N-acetylmuramic acid (MurNAc) and N-acetylglucosamine (GlcNAc) residues in peptidoglycan, from either the reducing or the non-reducing ends of the peptidoglycan chains, with concomitant formation of a 1,6-anhydrobond in the MurNAc residue.</text>
        <dbReference type="EC" id="4.2.2.n1"/>
    </reaction>
</comment>
<evidence type="ECO:0000256" key="4">
    <source>
        <dbReference type="ARBA" id="ARBA00023316"/>
    </source>
</evidence>
<gene>
    <name evidence="8" type="ORF">HW532_12065</name>
</gene>
<evidence type="ECO:0000256" key="1">
    <source>
        <dbReference type="ARBA" id="ARBA00001420"/>
    </source>
</evidence>
<keyword evidence="3" id="KW-0456">Lyase</keyword>
<dbReference type="PANTHER" id="PTHR30124:SF0">
    <property type="entry name" value="MEMBRANE-BOUND LYTIC MUREIN TRANSGLYCOSYLASE A"/>
    <property type="match status" value="1"/>
</dbReference>